<sequence>MSDSEDSDSDRALSPSTISSISFDASLTEQLRTLNMDSIPTCRPQIFESSNPFSNSSQSGQYLYYNVYAGDHPGCYKDWADASGRVTNVKGSRHKGYKTWAKALEGWRQNCRAYHHHSPGFVDGSPYSPSPRPETPPPVPAPPSRHNVEHLEAHPSAPPQHVSQTPINCTSNGHRYWAIHSTNFIGVVSSTWVSSDETEIQSLKAQAQAMVDEAAVLNIPITLRLVNDLLEAEHWLNTWVADHEN</sequence>
<name>A0AA38NYW2_9AGAR</name>
<evidence type="ECO:0000259" key="2">
    <source>
        <dbReference type="Pfam" id="PF01693"/>
    </source>
</evidence>
<reference evidence="3" key="1">
    <citation type="submission" date="2022-08" db="EMBL/GenBank/DDBJ databases">
        <authorList>
            <consortium name="DOE Joint Genome Institute"/>
            <person name="Min B."/>
            <person name="Riley R."/>
            <person name="Sierra-Patev S."/>
            <person name="Naranjo-Ortiz M."/>
            <person name="Looney B."/>
            <person name="Konkel Z."/>
            <person name="Slot J.C."/>
            <person name="Sakamoto Y."/>
            <person name="Steenwyk J.L."/>
            <person name="Rokas A."/>
            <person name="Carro J."/>
            <person name="Camarero S."/>
            <person name="Ferreira P."/>
            <person name="Molpeceres G."/>
            <person name="Ruiz-Duenas F.J."/>
            <person name="Serrano A."/>
            <person name="Henrissat B."/>
            <person name="Drula E."/>
            <person name="Hughes K.W."/>
            <person name="Mata J.L."/>
            <person name="Ishikawa N.K."/>
            <person name="Vargas-Isla R."/>
            <person name="Ushijima S."/>
            <person name="Smith C.A."/>
            <person name="Ahrendt S."/>
            <person name="Andreopoulos W."/>
            <person name="He G."/>
            <person name="Labutti K."/>
            <person name="Lipzen A."/>
            <person name="Ng V."/>
            <person name="Sandor L."/>
            <person name="Barry K."/>
            <person name="Martinez A.T."/>
            <person name="Xiao Y."/>
            <person name="Gibbons J.G."/>
            <person name="Terashima K."/>
            <person name="Hibbett D.S."/>
            <person name="Grigoriev I.V."/>
        </authorList>
    </citation>
    <scope>NUCLEOTIDE SEQUENCE</scope>
    <source>
        <strain evidence="3">TFB9207</strain>
    </source>
</reference>
<dbReference type="AlphaFoldDB" id="A0AA38NYW2"/>
<evidence type="ECO:0000313" key="3">
    <source>
        <dbReference type="EMBL" id="KAJ3833061.1"/>
    </source>
</evidence>
<evidence type="ECO:0000313" key="4">
    <source>
        <dbReference type="Proteomes" id="UP001163846"/>
    </source>
</evidence>
<dbReference type="InterPro" id="IPR011320">
    <property type="entry name" value="RNase_H1_N"/>
</dbReference>
<dbReference type="Pfam" id="PF01693">
    <property type="entry name" value="Cauli_VI"/>
    <property type="match status" value="1"/>
</dbReference>
<feature type="compositionally biased region" description="Pro residues" evidence="1">
    <location>
        <begin position="128"/>
        <end position="143"/>
    </location>
</feature>
<evidence type="ECO:0000256" key="1">
    <source>
        <dbReference type="SAM" id="MobiDB-lite"/>
    </source>
</evidence>
<dbReference type="Proteomes" id="UP001163846">
    <property type="component" value="Unassembled WGS sequence"/>
</dbReference>
<dbReference type="SUPFAM" id="SSF55658">
    <property type="entry name" value="L9 N-domain-like"/>
    <property type="match status" value="1"/>
</dbReference>
<protein>
    <recommendedName>
        <fullName evidence="2">Ribonuclease H1 N-terminal domain-containing protein</fullName>
    </recommendedName>
</protein>
<accession>A0AA38NYW2</accession>
<feature type="domain" description="Ribonuclease H1 N-terminal" evidence="2">
    <location>
        <begin position="64"/>
        <end position="104"/>
    </location>
</feature>
<proteinExistence type="predicted"/>
<comment type="caution">
    <text evidence="3">The sequence shown here is derived from an EMBL/GenBank/DDBJ whole genome shotgun (WGS) entry which is preliminary data.</text>
</comment>
<dbReference type="InterPro" id="IPR037056">
    <property type="entry name" value="RNase_H1_N_sf"/>
</dbReference>
<dbReference type="Gene3D" id="3.40.970.10">
    <property type="entry name" value="Ribonuclease H1, N-terminal domain"/>
    <property type="match status" value="1"/>
</dbReference>
<gene>
    <name evidence="3" type="ORF">F5878DRAFT_646261</name>
</gene>
<dbReference type="EMBL" id="MU806782">
    <property type="protein sequence ID" value="KAJ3833061.1"/>
    <property type="molecule type" value="Genomic_DNA"/>
</dbReference>
<dbReference type="InterPro" id="IPR009027">
    <property type="entry name" value="Ribosomal_bL9/RNase_H1_N"/>
</dbReference>
<feature type="region of interest" description="Disordered" evidence="1">
    <location>
        <begin position="122"/>
        <end position="166"/>
    </location>
</feature>
<keyword evidence="4" id="KW-1185">Reference proteome</keyword>
<organism evidence="3 4">
    <name type="scientific">Lentinula raphanica</name>
    <dbReference type="NCBI Taxonomy" id="153919"/>
    <lineage>
        <taxon>Eukaryota</taxon>
        <taxon>Fungi</taxon>
        <taxon>Dikarya</taxon>
        <taxon>Basidiomycota</taxon>
        <taxon>Agaricomycotina</taxon>
        <taxon>Agaricomycetes</taxon>
        <taxon>Agaricomycetidae</taxon>
        <taxon>Agaricales</taxon>
        <taxon>Marasmiineae</taxon>
        <taxon>Omphalotaceae</taxon>
        <taxon>Lentinula</taxon>
    </lineage>
</organism>